<organism evidence="6 7">
    <name type="scientific">Paenibacillus lutrae</name>
    <dbReference type="NCBI Taxonomy" id="2078573"/>
    <lineage>
        <taxon>Bacteria</taxon>
        <taxon>Bacillati</taxon>
        <taxon>Bacillota</taxon>
        <taxon>Bacilli</taxon>
        <taxon>Bacillales</taxon>
        <taxon>Paenibacillaceae</taxon>
        <taxon>Paenibacillus</taxon>
    </lineage>
</organism>
<dbReference type="SUPFAM" id="SSF52540">
    <property type="entry name" value="P-loop containing nucleoside triphosphate hydrolases"/>
    <property type="match status" value="1"/>
</dbReference>
<dbReference type="PANTHER" id="PTHR43335">
    <property type="entry name" value="ABC TRANSPORTER, ATP-BINDING PROTEIN"/>
    <property type="match status" value="1"/>
</dbReference>
<dbReference type="GO" id="GO:0016887">
    <property type="term" value="F:ATP hydrolysis activity"/>
    <property type="evidence" value="ECO:0007669"/>
    <property type="project" value="InterPro"/>
</dbReference>
<keyword evidence="7" id="KW-1185">Reference proteome</keyword>
<dbReference type="InterPro" id="IPR003439">
    <property type="entry name" value="ABC_transporter-like_ATP-bd"/>
</dbReference>
<dbReference type="RefSeq" id="WP_157331992.1">
    <property type="nucleotide sequence ID" value="NZ_RHLK01000001.1"/>
</dbReference>
<gene>
    <name evidence="6" type="ORF">EDM21_00880</name>
</gene>
<dbReference type="Proteomes" id="UP000490800">
    <property type="component" value="Unassembled WGS sequence"/>
</dbReference>
<keyword evidence="4 6" id="KW-0067">ATP-binding</keyword>
<evidence type="ECO:0000313" key="6">
    <source>
        <dbReference type="EMBL" id="MVO98110.1"/>
    </source>
</evidence>
<dbReference type="PROSITE" id="PS00211">
    <property type="entry name" value="ABC_TRANSPORTER_1"/>
    <property type="match status" value="1"/>
</dbReference>
<dbReference type="InterPro" id="IPR003593">
    <property type="entry name" value="AAA+_ATPase"/>
</dbReference>
<dbReference type="PANTHER" id="PTHR43335:SF11">
    <property type="entry name" value="ABC TRANSPORTER RELATED"/>
    <property type="match status" value="1"/>
</dbReference>
<evidence type="ECO:0000313" key="7">
    <source>
        <dbReference type="Proteomes" id="UP000490800"/>
    </source>
</evidence>
<proteinExistence type="inferred from homology"/>
<comment type="similarity">
    <text evidence="1">Belongs to the ABC transporter superfamily.</text>
</comment>
<evidence type="ECO:0000256" key="3">
    <source>
        <dbReference type="ARBA" id="ARBA00022741"/>
    </source>
</evidence>
<dbReference type="EMBL" id="RHLK01000001">
    <property type="protein sequence ID" value="MVO98110.1"/>
    <property type="molecule type" value="Genomic_DNA"/>
</dbReference>
<sequence>MSSLTAAIRSEGLTKEYKNGRGCREITIQVGQGEAFGFLGPNGAGKSTFVKMMVGLISPSHGEASLLGYPIGSLDAKRQIGYLPELYRYQEWLTGEEVVRLHGKLCGLERSALQKRIPQLLEEVGIGLRGKDRVKHYSKGMQQRLGLACALVADPPVVFLDEPSSALDPIGRREVRRILAGLKDQGKTIFLNSHLLEDVEALCDRMALLNNGQILRHGTVAEMLQKRTLWRFRVGGFIPAVLPWLHEVSGCEIRLSTDTGTADNRNAVRSSSDSSSLAETVWLEAELDQEDQAGWLNHLMMEQGMTLYEAGPVKERLEEWFMDTLTGLSHRGERECT</sequence>
<dbReference type="InterPro" id="IPR017871">
    <property type="entry name" value="ABC_transporter-like_CS"/>
</dbReference>
<dbReference type="OrthoDB" id="9804819at2"/>
<feature type="domain" description="ABC transporter" evidence="5">
    <location>
        <begin position="8"/>
        <end position="236"/>
    </location>
</feature>
<dbReference type="CDD" id="cd03230">
    <property type="entry name" value="ABC_DR_subfamily_A"/>
    <property type="match status" value="1"/>
</dbReference>
<dbReference type="Pfam" id="PF00005">
    <property type="entry name" value="ABC_tran"/>
    <property type="match status" value="1"/>
</dbReference>
<evidence type="ECO:0000256" key="2">
    <source>
        <dbReference type="ARBA" id="ARBA00022448"/>
    </source>
</evidence>
<dbReference type="PROSITE" id="PS50893">
    <property type="entry name" value="ABC_TRANSPORTER_2"/>
    <property type="match status" value="1"/>
</dbReference>
<comment type="caution">
    <text evidence="6">The sequence shown here is derived from an EMBL/GenBank/DDBJ whole genome shotgun (WGS) entry which is preliminary data.</text>
</comment>
<dbReference type="SMART" id="SM00382">
    <property type="entry name" value="AAA"/>
    <property type="match status" value="1"/>
</dbReference>
<dbReference type="GO" id="GO:0005524">
    <property type="term" value="F:ATP binding"/>
    <property type="evidence" value="ECO:0007669"/>
    <property type="project" value="UniProtKB-KW"/>
</dbReference>
<dbReference type="AlphaFoldDB" id="A0A7X3FEB0"/>
<evidence type="ECO:0000256" key="4">
    <source>
        <dbReference type="ARBA" id="ARBA00022840"/>
    </source>
</evidence>
<evidence type="ECO:0000256" key="1">
    <source>
        <dbReference type="ARBA" id="ARBA00005417"/>
    </source>
</evidence>
<name>A0A7X3FEB0_9BACL</name>
<keyword evidence="2" id="KW-0813">Transport</keyword>
<evidence type="ECO:0000259" key="5">
    <source>
        <dbReference type="PROSITE" id="PS50893"/>
    </source>
</evidence>
<dbReference type="InterPro" id="IPR027417">
    <property type="entry name" value="P-loop_NTPase"/>
</dbReference>
<accession>A0A7X3FEB0</accession>
<keyword evidence="3" id="KW-0547">Nucleotide-binding</keyword>
<protein>
    <submittedName>
        <fullName evidence="6">ATP-binding cassette domain-containing protein</fullName>
    </submittedName>
</protein>
<reference evidence="6 7" key="1">
    <citation type="journal article" date="2019" name="Microorganisms">
        <title>Paenibacillus lutrae sp. nov., A Chitinolytic Species Isolated from A River Otter in Castril Natural Park, Granada, Spain.</title>
        <authorList>
            <person name="Rodriguez M."/>
            <person name="Reina J.C."/>
            <person name="Bejar V."/>
            <person name="Llamas I."/>
        </authorList>
    </citation>
    <scope>NUCLEOTIDE SEQUENCE [LARGE SCALE GENOMIC DNA]</scope>
    <source>
        <strain evidence="6 7">N10</strain>
    </source>
</reference>
<dbReference type="Gene3D" id="3.40.50.300">
    <property type="entry name" value="P-loop containing nucleotide triphosphate hydrolases"/>
    <property type="match status" value="1"/>
</dbReference>